<evidence type="ECO:0000313" key="5">
    <source>
        <dbReference type="EMBL" id="EUA65637.1"/>
    </source>
</evidence>
<dbReference type="Pfam" id="PF00196">
    <property type="entry name" value="GerE"/>
    <property type="match status" value="1"/>
</dbReference>
<dbReference type="InterPro" id="IPR036388">
    <property type="entry name" value="WH-like_DNA-bd_sf"/>
</dbReference>
<evidence type="ECO:0000256" key="3">
    <source>
        <dbReference type="ARBA" id="ARBA00023163"/>
    </source>
</evidence>
<evidence type="ECO:0000256" key="2">
    <source>
        <dbReference type="ARBA" id="ARBA00023125"/>
    </source>
</evidence>
<dbReference type="InterPro" id="IPR016032">
    <property type="entry name" value="Sig_transdc_resp-reg_C-effctor"/>
</dbReference>
<feature type="domain" description="HTH luxR-type" evidence="4">
    <location>
        <begin position="1"/>
        <end position="59"/>
    </location>
</feature>
<name>X8DAI5_MYCXE</name>
<sequence>MTAREAEVLRLVARGASNKEIAAALVISEKTARNHVERIYAKIGVSNRIGASLYAMQHGLVARRYRRGIEANASCADAWPG</sequence>
<reference evidence="5" key="1">
    <citation type="submission" date="2014-01" db="EMBL/GenBank/DDBJ databases">
        <authorList>
            <person name="Brown-Elliot B."/>
            <person name="Wallace R."/>
            <person name="Lenaerts A."/>
            <person name="Ordway D."/>
            <person name="DeGroote M.A."/>
            <person name="Parker T."/>
            <person name="Sizemore C."/>
            <person name="Tallon L.J."/>
            <person name="Sadzewicz L.K."/>
            <person name="Sengamalay N."/>
            <person name="Fraser C.M."/>
            <person name="Hine E."/>
            <person name="Shefchek K.A."/>
            <person name="Das S.P."/>
            <person name="Tettelin H."/>
        </authorList>
    </citation>
    <scope>NUCLEOTIDE SEQUENCE [LARGE SCALE GENOMIC DNA]</scope>
    <source>
        <strain evidence="5">4042</strain>
    </source>
</reference>
<protein>
    <submittedName>
        <fullName evidence="5">Bacterial regulatory s, luxR family protein</fullName>
    </submittedName>
</protein>
<dbReference type="PANTHER" id="PTHR44688:SF16">
    <property type="entry name" value="DNA-BINDING TRANSCRIPTIONAL ACTIVATOR DEVR_DOSR"/>
    <property type="match status" value="1"/>
</dbReference>
<evidence type="ECO:0000256" key="1">
    <source>
        <dbReference type="ARBA" id="ARBA00023015"/>
    </source>
</evidence>
<dbReference type="PRINTS" id="PR00038">
    <property type="entry name" value="HTHLUXR"/>
</dbReference>
<dbReference type="PANTHER" id="PTHR44688">
    <property type="entry name" value="DNA-BINDING TRANSCRIPTIONAL ACTIVATOR DEVR_DOSR"/>
    <property type="match status" value="1"/>
</dbReference>
<dbReference type="EMBL" id="JAOB01000026">
    <property type="protein sequence ID" value="EUA65637.1"/>
    <property type="molecule type" value="Genomic_DNA"/>
</dbReference>
<dbReference type="Gene3D" id="1.10.10.10">
    <property type="entry name" value="Winged helix-like DNA-binding domain superfamily/Winged helix DNA-binding domain"/>
    <property type="match status" value="1"/>
</dbReference>
<dbReference type="InterPro" id="IPR000792">
    <property type="entry name" value="Tscrpt_reg_LuxR_C"/>
</dbReference>
<organism evidence="5">
    <name type="scientific">Mycobacterium xenopi 4042</name>
    <dbReference type="NCBI Taxonomy" id="1299334"/>
    <lineage>
        <taxon>Bacteria</taxon>
        <taxon>Bacillati</taxon>
        <taxon>Actinomycetota</taxon>
        <taxon>Actinomycetes</taxon>
        <taxon>Mycobacteriales</taxon>
        <taxon>Mycobacteriaceae</taxon>
        <taxon>Mycobacterium</taxon>
    </lineage>
</organism>
<dbReference type="PATRIC" id="fig|1299334.3.peg.2299"/>
<evidence type="ECO:0000259" key="4">
    <source>
        <dbReference type="PROSITE" id="PS50043"/>
    </source>
</evidence>
<gene>
    <name evidence="5" type="ORF">I553_8139</name>
</gene>
<dbReference type="SMART" id="SM00421">
    <property type="entry name" value="HTH_LUXR"/>
    <property type="match status" value="1"/>
</dbReference>
<dbReference type="CDD" id="cd06170">
    <property type="entry name" value="LuxR_C_like"/>
    <property type="match status" value="1"/>
</dbReference>
<proteinExistence type="predicted"/>
<dbReference type="SUPFAM" id="SSF46894">
    <property type="entry name" value="C-terminal effector domain of the bipartite response regulators"/>
    <property type="match status" value="1"/>
</dbReference>
<dbReference type="AlphaFoldDB" id="X8DAI5"/>
<dbReference type="PROSITE" id="PS50043">
    <property type="entry name" value="HTH_LUXR_2"/>
    <property type="match status" value="1"/>
</dbReference>
<dbReference type="GO" id="GO:0003677">
    <property type="term" value="F:DNA binding"/>
    <property type="evidence" value="ECO:0007669"/>
    <property type="project" value="UniProtKB-KW"/>
</dbReference>
<accession>X8DAI5</accession>
<dbReference type="GO" id="GO:0006355">
    <property type="term" value="P:regulation of DNA-templated transcription"/>
    <property type="evidence" value="ECO:0007669"/>
    <property type="project" value="InterPro"/>
</dbReference>
<comment type="caution">
    <text evidence="5">The sequence shown here is derived from an EMBL/GenBank/DDBJ whole genome shotgun (WGS) entry which is preliminary data.</text>
</comment>
<keyword evidence="1" id="KW-0805">Transcription regulation</keyword>
<keyword evidence="3" id="KW-0804">Transcription</keyword>
<keyword evidence="2" id="KW-0238">DNA-binding</keyword>